<evidence type="ECO:0000313" key="2">
    <source>
        <dbReference type="Proteomes" id="UP001396334"/>
    </source>
</evidence>
<dbReference type="EMBL" id="JBBPBN010000017">
    <property type="protein sequence ID" value="KAK9019484.1"/>
    <property type="molecule type" value="Genomic_DNA"/>
</dbReference>
<dbReference type="Proteomes" id="UP001396334">
    <property type="component" value="Unassembled WGS sequence"/>
</dbReference>
<proteinExistence type="predicted"/>
<organism evidence="1 2">
    <name type="scientific">Hibiscus sabdariffa</name>
    <name type="common">roselle</name>
    <dbReference type="NCBI Taxonomy" id="183260"/>
    <lineage>
        <taxon>Eukaryota</taxon>
        <taxon>Viridiplantae</taxon>
        <taxon>Streptophyta</taxon>
        <taxon>Embryophyta</taxon>
        <taxon>Tracheophyta</taxon>
        <taxon>Spermatophyta</taxon>
        <taxon>Magnoliopsida</taxon>
        <taxon>eudicotyledons</taxon>
        <taxon>Gunneridae</taxon>
        <taxon>Pentapetalae</taxon>
        <taxon>rosids</taxon>
        <taxon>malvids</taxon>
        <taxon>Malvales</taxon>
        <taxon>Malvaceae</taxon>
        <taxon>Malvoideae</taxon>
        <taxon>Hibiscus</taxon>
    </lineage>
</organism>
<comment type="caution">
    <text evidence="1">The sequence shown here is derived from an EMBL/GenBank/DDBJ whole genome shotgun (WGS) entry which is preliminary data.</text>
</comment>
<evidence type="ECO:0000313" key="1">
    <source>
        <dbReference type="EMBL" id="KAK9019484.1"/>
    </source>
</evidence>
<name>A0ABR2S2R9_9ROSI</name>
<reference evidence="1 2" key="1">
    <citation type="journal article" date="2024" name="G3 (Bethesda)">
        <title>Genome assembly of Hibiscus sabdariffa L. provides insights into metabolisms of medicinal natural products.</title>
        <authorList>
            <person name="Kim T."/>
        </authorList>
    </citation>
    <scope>NUCLEOTIDE SEQUENCE [LARGE SCALE GENOMIC DNA]</scope>
    <source>
        <strain evidence="1">TK-2024</strain>
        <tissue evidence="1">Old leaves</tissue>
    </source>
</reference>
<protein>
    <submittedName>
        <fullName evidence="1">Uncharacterized protein</fullName>
    </submittedName>
</protein>
<keyword evidence="2" id="KW-1185">Reference proteome</keyword>
<gene>
    <name evidence="1" type="ORF">V6N11_054003</name>
</gene>
<accession>A0ABR2S2R9</accession>
<sequence>MAEEVETDIDAQSEFTLKVWIRLPQTRATTRRRNGRKRSVMLLQKLSRKRVKSLPLDHITDWITAA</sequence>